<dbReference type="GO" id="GO:0005794">
    <property type="term" value="C:Golgi apparatus"/>
    <property type="evidence" value="ECO:0007669"/>
    <property type="project" value="TreeGrafter"/>
</dbReference>
<dbReference type="Pfam" id="PF14541">
    <property type="entry name" value="TAXi_C"/>
    <property type="match status" value="3"/>
</dbReference>
<keyword evidence="2" id="KW-0378">Hydrolase</keyword>
<name>A0A8S2AZA5_ARAAE</name>
<dbReference type="PANTHER" id="PTHR47965">
    <property type="entry name" value="ASPARTYL PROTEASE-RELATED"/>
    <property type="match status" value="1"/>
</dbReference>
<proteinExistence type="inferred from homology"/>
<reference evidence="6" key="1">
    <citation type="submission" date="2021-01" db="EMBL/GenBank/DDBJ databases">
        <authorList>
            <person name="Bezrukov I."/>
        </authorList>
    </citation>
    <scope>NUCLEOTIDE SEQUENCE</scope>
</reference>
<gene>
    <name evidence="6" type="ORF">AARE701A_LOCUS20214</name>
</gene>
<dbReference type="GO" id="GO:0006508">
    <property type="term" value="P:proteolysis"/>
    <property type="evidence" value="ECO:0007669"/>
    <property type="project" value="UniProtKB-KW"/>
</dbReference>
<feature type="domain" description="Xylanase inhibitor C-terminal" evidence="4">
    <location>
        <begin position="659"/>
        <end position="769"/>
    </location>
</feature>
<evidence type="ECO:0000256" key="3">
    <source>
        <dbReference type="SAM" id="SignalP"/>
    </source>
</evidence>
<evidence type="ECO:0008006" key="8">
    <source>
        <dbReference type="Google" id="ProtNLM"/>
    </source>
</evidence>
<feature type="signal peptide" evidence="3">
    <location>
        <begin position="1"/>
        <end position="22"/>
    </location>
</feature>
<evidence type="ECO:0000256" key="1">
    <source>
        <dbReference type="ARBA" id="ARBA00007447"/>
    </source>
</evidence>
<dbReference type="InterPro" id="IPR032861">
    <property type="entry name" value="TAXi_N"/>
</dbReference>
<comment type="similarity">
    <text evidence="1">Belongs to the peptidase A1 family.</text>
</comment>
<dbReference type="Proteomes" id="UP000682877">
    <property type="component" value="Chromosome 7"/>
</dbReference>
<dbReference type="GO" id="GO:0004190">
    <property type="term" value="F:aspartic-type endopeptidase activity"/>
    <property type="evidence" value="ECO:0007669"/>
    <property type="project" value="InterPro"/>
</dbReference>
<sequence length="933" mass="101369">MASSPIIFSVLVLFIFSPSSSAQPSFRPKALLLPVAKDQSTLQYTIVINQRTPLVPASVVFDLGGRELWVDCDKDYVSSTYQSPRCNYAECSRAGSTSCSTCFSPPRPGYTEPLVWPEWVVTTSVYRRNSPPQFTAAFSFSRKFTVCLTSGKGLQTTPLLINPVSTASAFSQGTKISSVNPYTVLESSIYKAFTSEFVKQTAARNITRVASEKTVRRRVFQHEERRRHAPGIRRAGDSASASVATTSFGGSLELTRWCTLHGALLLPVAKDQSTLQYTTVINQHIPLVPASVVFDLGGRELWVDCDKDYVSSTYQSPRCNYAECSRAGSTSCGTCFSPPRPGCTEPVGMAGMGRHNIGLPPQFAAAFSFSQKFAVCLIPAKFQRLKINASIGFGGTKISSVNPYTVLESSIYKAFTSEFVKQTAARNITRVASEKPFGDACFSTKNVGVTRLGYAAPEIQLLLRSNDVVWRIFRANSMVSVSDDVICLGFVDGVNLCGVHIDCTVLVLFIFSPSSSAQPSFRPKALLLPVAKDQSTLQYTTVINQHIPLVPASVVFDLGGRELWVDCDKDYVSSTYQSPRCNYAECSRAGSTSCGTCFSPPRPGCRLASGTVGMAGMGRHNIGLPPQFAAAFSFSQKFAVRNPQSILTAIKIVEKKQFQRLKINASIGFGGTKISSVNPYTVLESSIYKAFTSEFVKQTAARNITRVASEKPFGDACFSTKNVGVTRLGYAAPEIQLLLRSNDVVWRIFRANSMVSVSDDVICLGFVDGVNLCGVHIDCTVLVLFIFSPSSSAQPSFRPKALLLPVAKDQSTLQYTTVINQHIPLVPASVVFDLGGRELWVDCDKDYVSSTYQSPRCNYAECSRAGSTSCGTCFSPPRPGCRLASGTVGMAGMGRHNIGLPPQFAAAFSFSQKFAVCLIPAKVSKRCRFSSIR</sequence>
<dbReference type="Gene3D" id="2.40.70.10">
    <property type="entry name" value="Acid Proteases"/>
    <property type="match status" value="8"/>
</dbReference>
<protein>
    <recommendedName>
        <fullName evidence="8">Peptidase A1 domain-containing protein</fullName>
    </recommendedName>
</protein>
<evidence type="ECO:0000313" key="7">
    <source>
        <dbReference type="Proteomes" id="UP000682877"/>
    </source>
</evidence>
<evidence type="ECO:0000256" key="2">
    <source>
        <dbReference type="ARBA" id="ARBA00022670"/>
    </source>
</evidence>
<feature type="domain" description="Xylanase inhibitor N-terminal" evidence="5">
    <location>
        <begin position="815"/>
        <end position="881"/>
    </location>
</feature>
<dbReference type="Pfam" id="PF14543">
    <property type="entry name" value="TAXi_N"/>
    <property type="match status" value="4"/>
</dbReference>
<feature type="domain" description="Xylanase inhibitor N-terminal" evidence="5">
    <location>
        <begin position="44"/>
        <end position="101"/>
    </location>
</feature>
<dbReference type="InterPro" id="IPR021109">
    <property type="entry name" value="Peptidase_aspartic_dom_sf"/>
</dbReference>
<feature type="domain" description="Xylanase inhibitor C-terminal" evidence="4">
    <location>
        <begin position="167"/>
        <end position="216"/>
    </location>
</feature>
<dbReference type="GO" id="GO:0005886">
    <property type="term" value="C:plasma membrane"/>
    <property type="evidence" value="ECO:0007669"/>
    <property type="project" value="TreeGrafter"/>
</dbReference>
<dbReference type="AlphaFoldDB" id="A0A8S2AZA5"/>
<dbReference type="InterPro" id="IPR032799">
    <property type="entry name" value="TAXi_C"/>
</dbReference>
<accession>A0A8S2AZA5</accession>
<feature type="domain" description="Xylanase inhibitor N-terminal" evidence="5">
    <location>
        <begin position="539"/>
        <end position="605"/>
    </location>
</feature>
<organism evidence="6 7">
    <name type="scientific">Arabidopsis arenosa</name>
    <name type="common">Sand rock-cress</name>
    <name type="synonym">Cardaminopsis arenosa</name>
    <dbReference type="NCBI Taxonomy" id="38785"/>
    <lineage>
        <taxon>Eukaryota</taxon>
        <taxon>Viridiplantae</taxon>
        <taxon>Streptophyta</taxon>
        <taxon>Embryophyta</taxon>
        <taxon>Tracheophyta</taxon>
        <taxon>Spermatophyta</taxon>
        <taxon>Magnoliopsida</taxon>
        <taxon>eudicotyledons</taxon>
        <taxon>Gunneridae</taxon>
        <taxon>Pentapetalae</taxon>
        <taxon>rosids</taxon>
        <taxon>malvids</taxon>
        <taxon>Brassicales</taxon>
        <taxon>Brassicaceae</taxon>
        <taxon>Camelineae</taxon>
        <taxon>Arabidopsis</taxon>
    </lineage>
</organism>
<dbReference type="InterPro" id="IPR001461">
    <property type="entry name" value="Aspartic_peptidase_A1"/>
</dbReference>
<feature type="domain" description="Xylanase inhibitor N-terminal" evidence="5">
    <location>
        <begin position="277"/>
        <end position="343"/>
    </location>
</feature>
<feature type="chain" id="PRO_5035821091" description="Peptidase A1 domain-containing protein" evidence="3">
    <location>
        <begin position="23"/>
        <end position="933"/>
    </location>
</feature>
<dbReference type="GO" id="GO:0005576">
    <property type="term" value="C:extracellular region"/>
    <property type="evidence" value="ECO:0007669"/>
    <property type="project" value="TreeGrafter"/>
</dbReference>
<keyword evidence="3" id="KW-0732">Signal</keyword>
<dbReference type="SUPFAM" id="SSF50630">
    <property type="entry name" value="Acid proteases"/>
    <property type="match status" value="4"/>
</dbReference>
<evidence type="ECO:0000259" key="4">
    <source>
        <dbReference type="Pfam" id="PF14541"/>
    </source>
</evidence>
<feature type="domain" description="Xylanase inhibitor C-terminal" evidence="4">
    <location>
        <begin position="383"/>
        <end position="493"/>
    </location>
</feature>
<evidence type="ECO:0000259" key="5">
    <source>
        <dbReference type="Pfam" id="PF14543"/>
    </source>
</evidence>
<dbReference type="EMBL" id="LR999457">
    <property type="protein sequence ID" value="CAE6207096.1"/>
    <property type="molecule type" value="Genomic_DNA"/>
</dbReference>
<dbReference type="PANTHER" id="PTHR47965:SF22">
    <property type="entry name" value="EUKARYOTIC ASPARTYL PROTEASE FAMILY PROTEIN"/>
    <property type="match status" value="1"/>
</dbReference>
<evidence type="ECO:0000313" key="6">
    <source>
        <dbReference type="EMBL" id="CAE6207096.1"/>
    </source>
</evidence>
<keyword evidence="2" id="KW-0645">Protease</keyword>
<keyword evidence="7" id="KW-1185">Reference proteome</keyword>